<name>A0AAU0F1P4_9FLAO</name>
<protein>
    <recommendedName>
        <fullName evidence="3">DUF2807 domain-containing protein</fullName>
    </recommendedName>
</protein>
<keyword evidence="2" id="KW-1185">Reference proteome</keyword>
<accession>A0AAU0F1P4</accession>
<dbReference type="AlphaFoldDB" id="A0AAU0F1P4"/>
<evidence type="ECO:0000313" key="2">
    <source>
        <dbReference type="Proteomes" id="UP001432059"/>
    </source>
</evidence>
<gene>
    <name evidence="1" type="ORF">BPO_2024</name>
</gene>
<reference evidence="1" key="1">
    <citation type="submission" date="2023-10" db="EMBL/GenBank/DDBJ databases">
        <title>Characterization and whole genome sequencing of a novel strain of Bergeyella porcorum QD2021 isolated from pig.</title>
        <authorList>
            <person name="Liu G."/>
            <person name="Chen C."/>
            <person name="Han X."/>
        </authorList>
    </citation>
    <scope>NUCLEOTIDE SEQUENCE</scope>
    <source>
        <strain evidence="1">QD2021</strain>
    </source>
</reference>
<evidence type="ECO:0008006" key="3">
    <source>
        <dbReference type="Google" id="ProtNLM"/>
    </source>
</evidence>
<dbReference type="KEGG" id="bpor:BPO_2024"/>
<sequence>MSCNKSTNSARVIFASGETITETTSPQDVLNGNANILVNPNKIKLEVNIFFINNKIIIQPRSTIILNKSGTP</sequence>
<organism evidence="1 2">
    <name type="scientific">Bergeyella porcorum</name>
    <dbReference type="NCBI Taxonomy" id="1735111"/>
    <lineage>
        <taxon>Bacteria</taxon>
        <taxon>Pseudomonadati</taxon>
        <taxon>Bacteroidota</taxon>
        <taxon>Flavobacteriia</taxon>
        <taxon>Flavobacteriales</taxon>
        <taxon>Weeksellaceae</taxon>
        <taxon>Bergeyella</taxon>
    </lineage>
</organism>
<dbReference type="Proteomes" id="UP001432059">
    <property type="component" value="Chromosome"/>
</dbReference>
<dbReference type="EMBL" id="CP136426">
    <property type="protein sequence ID" value="WOC52671.1"/>
    <property type="molecule type" value="Genomic_DNA"/>
</dbReference>
<proteinExistence type="predicted"/>
<evidence type="ECO:0000313" key="1">
    <source>
        <dbReference type="EMBL" id="WOC52671.1"/>
    </source>
</evidence>